<evidence type="ECO:0000259" key="1">
    <source>
        <dbReference type="PROSITE" id="PS51819"/>
    </source>
</evidence>
<dbReference type="SUPFAM" id="SSF54593">
    <property type="entry name" value="Glyoxalase/Bleomycin resistance protein/Dihydroxybiphenyl dioxygenase"/>
    <property type="match status" value="1"/>
</dbReference>
<dbReference type="PANTHER" id="PTHR46142:SF3">
    <property type="entry name" value="F18B13.24 PROTEIN"/>
    <property type="match status" value="1"/>
</dbReference>
<gene>
    <name evidence="2" type="ORF">AQPW35_03680</name>
</gene>
<dbReference type="PROSITE" id="PS51819">
    <property type="entry name" value="VOC"/>
    <property type="match status" value="1"/>
</dbReference>
<dbReference type="InterPro" id="IPR004360">
    <property type="entry name" value="Glyas_Fos-R_dOase_dom"/>
</dbReference>
<comment type="caution">
    <text evidence="2">The sequence shown here is derived from an EMBL/GenBank/DDBJ whole genome shotgun (WGS) entry which is preliminary data.</text>
</comment>
<proteinExistence type="predicted"/>
<name>A0A480ALK4_9BURK</name>
<dbReference type="OrthoDB" id="8562712at2"/>
<dbReference type="PANTHER" id="PTHR46142">
    <property type="match status" value="1"/>
</dbReference>
<protein>
    <submittedName>
        <fullName evidence="2">Glyoxalase</fullName>
    </submittedName>
</protein>
<dbReference type="Pfam" id="PF00903">
    <property type="entry name" value="Glyoxalase"/>
    <property type="match status" value="1"/>
</dbReference>
<evidence type="ECO:0000313" key="2">
    <source>
        <dbReference type="EMBL" id="GCL61287.1"/>
    </source>
</evidence>
<dbReference type="Gene3D" id="3.10.180.10">
    <property type="entry name" value="2,3-Dihydroxybiphenyl 1,2-Dioxygenase, domain 1"/>
    <property type="match status" value="1"/>
</dbReference>
<sequence>MIHGMNHFTIVADDREATLAFYCGLLGLVDGPRPPFDFPGAWLYAPGGTQAVLHIVFGRPLPTPRTGVIDHMAFTATDLPGVKARLDAAGVPYDLRELPGGGLWQLFCHCPNGARVELDFAVAGVA</sequence>
<accession>A0A480ALK4</accession>
<keyword evidence="3" id="KW-1185">Reference proteome</keyword>
<reference evidence="3" key="1">
    <citation type="submission" date="2019-03" db="EMBL/GenBank/DDBJ databases">
        <title>Aquabacterium pictum sp.nov., the first bacteriochlorophyll a-containing freshwater bacterium in the genus Aquabacterium of the class Betaproteobacteria.</title>
        <authorList>
            <person name="Hirose S."/>
            <person name="Tank M."/>
            <person name="Hara E."/>
            <person name="Tamaki H."/>
            <person name="Takaichi S."/>
            <person name="Haruta S."/>
            <person name="Hanada S."/>
        </authorList>
    </citation>
    <scope>NUCLEOTIDE SEQUENCE [LARGE SCALE GENOMIC DNA]</scope>
    <source>
        <strain evidence="3">W35</strain>
    </source>
</reference>
<organism evidence="2 3">
    <name type="scientific">Pseudaquabacterium pictum</name>
    <dbReference type="NCBI Taxonomy" id="2315236"/>
    <lineage>
        <taxon>Bacteria</taxon>
        <taxon>Pseudomonadati</taxon>
        <taxon>Pseudomonadota</taxon>
        <taxon>Betaproteobacteria</taxon>
        <taxon>Burkholderiales</taxon>
        <taxon>Sphaerotilaceae</taxon>
        <taxon>Pseudaquabacterium</taxon>
    </lineage>
</organism>
<dbReference type="RefSeq" id="WP_137731050.1">
    <property type="nucleotide sequence ID" value="NZ_BJCL01000001.1"/>
</dbReference>
<evidence type="ECO:0000313" key="3">
    <source>
        <dbReference type="Proteomes" id="UP000301751"/>
    </source>
</evidence>
<feature type="domain" description="VOC" evidence="1">
    <location>
        <begin position="4"/>
        <end position="121"/>
    </location>
</feature>
<dbReference type="Proteomes" id="UP000301751">
    <property type="component" value="Unassembled WGS sequence"/>
</dbReference>
<dbReference type="EMBL" id="BJCL01000001">
    <property type="protein sequence ID" value="GCL61287.1"/>
    <property type="molecule type" value="Genomic_DNA"/>
</dbReference>
<dbReference type="InterPro" id="IPR037523">
    <property type="entry name" value="VOC_core"/>
</dbReference>
<dbReference type="InterPro" id="IPR029068">
    <property type="entry name" value="Glyas_Bleomycin-R_OHBP_Dase"/>
</dbReference>
<dbReference type="AlphaFoldDB" id="A0A480ALK4"/>